<reference evidence="1" key="1">
    <citation type="journal article" date="2015" name="Nature">
        <title>Complex archaea that bridge the gap between prokaryotes and eukaryotes.</title>
        <authorList>
            <person name="Spang A."/>
            <person name="Saw J.H."/>
            <person name="Jorgensen S.L."/>
            <person name="Zaremba-Niedzwiedzka K."/>
            <person name="Martijn J."/>
            <person name="Lind A.E."/>
            <person name="van Eijk R."/>
            <person name="Schleper C."/>
            <person name="Guy L."/>
            <person name="Ettema T.J."/>
        </authorList>
    </citation>
    <scope>NUCLEOTIDE SEQUENCE</scope>
</reference>
<comment type="caution">
    <text evidence="1">The sequence shown here is derived from an EMBL/GenBank/DDBJ whole genome shotgun (WGS) entry which is preliminary data.</text>
</comment>
<name>A0A0F9EPM5_9ZZZZ</name>
<proteinExistence type="predicted"/>
<protein>
    <submittedName>
        <fullName evidence="1">Uncharacterized protein</fullName>
    </submittedName>
</protein>
<organism evidence="1">
    <name type="scientific">marine sediment metagenome</name>
    <dbReference type="NCBI Taxonomy" id="412755"/>
    <lineage>
        <taxon>unclassified sequences</taxon>
        <taxon>metagenomes</taxon>
        <taxon>ecological metagenomes</taxon>
    </lineage>
</organism>
<gene>
    <name evidence="1" type="ORF">LCGC14_2049310</name>
</gene>
<dbReference type="AlphaFoldDB" id="A0A0F9EPM5"/>
<sequence>QGAGSYKHPYLHVGAEVVGDMGLFVAPVLKG</sequence>
<accession>A0A0F9EPM5</accession>
<dbReference type="EMBL" id="LAZR01024188">
    <property type="protein sequence ID" value="KKL75999.1"/>
    <property type="molecule type" value="Genomic_DNA"/>
</dbReference>
<evidence type="ECO:0000313" key="1">
    <source>
        <dbReference type="EMBL" id="KKL75999.1"/>
    </source>
</evidence>
<feature type="non-terminal residue" evidence="1">
    <location>
        <position position="1"/>
    </location>
</feature>